<evidence type="ECO:0008006" key="3">
    <source>
        <dbReference type="Google" id="ProtNLM"/>
    </source>
</evidence>
<organism evidence="1 2">
    <name type="scientific">Austropuccinia psidii MF-1</name>
    <dbReference type="NCBI Taxonomy" id="1389203"/>
    <lineage>
        <taxon>Eukaryota</taxon>
        <taxon>Fungi</taxon>
        <taxon>Dikarya</taxon>
        <taxon>Basidiomycota</taxon>
        <taxon>Pucciniomycotina</taxon>
        <taxon>Pucciniomycetes</taxon>
        <taxon>Pucciniales</taxon>
        <taxon>Sphaerophragmiaceae</taxon>
        <taxon>Austropuccinia</taxon>
    </lineage>
</organism>
<dbReference type="OrthoDB" id="2507562at2759"/>
<protein>
    <recommendedName>
        <fullName evidence="3">HTH CENPB-type domain-containing protein</fullName>
    </recommendedName>
</protein>
<proteinExistence type="predicted"/>
<dbReference type="EMBL" id="AVOT02003584">
    <property type="protein sequence ID" value="MBW0473928.1"/>
    <property type="molecule type" value="Genomic_DNA"/>
</dbReference>
<evidence type="ECO:0000313" key="1">
    <source>
        <dbReference type="EMBL" id="MBW0473928.1"/>
    </source>
</evidence>
<gene>
    <name evidence="1" type="ORF">O181_013643</name>
</gene>
<comment type="caution">
    <text evidence="1">The sequence shown here is derived from an EMBL/GenBank/DDBJ whole genome shotgun (WGS) entry which is preliminary data.</text>
</comment>
<accession>A0A9Q3BZ29</accession>
<dbReference type="Proteomes" id="UP000765509">
    <property type="component" value="Unassembled WGS sequence"/>
</dbReference>
<keyword evidence="2" id="KW-1185">Reference proteome</keyword>
<dbReference type="AlphaFoldDB" id="A0A9Q3BZ29"/>
<reference evidence="1" key="1">
    <citation type="submission" date="2021-03" db="EMBL/GenBank/DDBJ databases">
        <title>Draft genome sequence of rust myrtle Austropuccinia psidii MF-1, a brazilian biotype.</title>
        <authorList>
            <person name="Quecine M.C."/>
            <person name="Pachon D.M.R."/>
            <person name="Bonatelli M.L."/>
            <person name="Correr F.H."/>
            <person name="Franceschini L.M."/>
            <person name="Leite T.F."/>
            <person name="Margarido G.R.A."/>
            <person name="Almeida C.A."/>
            <person name="Ferrarezi J.A."/>
            <person name="Labate C.A."/>
        </authorList>
    </citation>
    <scope>NUCLEOTIDE SEQUENCE</scope>
    <source>
        <strain evidence="1">MF-1</strain>
    </source>
</reference>
<evidence type="ECO:0000313" key="2">
    <source>
        <dbReference type="Proteomes" id="UP000765509"/>
    </source>
</evidence>
<sequence>MDEHNLDAFEASICLLDCTVEQKKKLLDKQQYAPLTQAEKDWFDCEGNLVDEQMVVDQLLAPSNNSQETTTLTGKNLHAFATFQVPNGWLDTFEQHNNLRCYKRHEEAGSMEFT</sequence>
<name>A0A9Q3BZ29_9BASI</name>